<protein>
    <submittedName>
        <fullName evidence="1">Uncharacterized protein</fullName>
    </submittedName>
</protein>
<evidence type="ECO:0000313" key="1">
    <source>
        <dbReference type="EMBL" id="OAX43344.1"/>
    </source>
</evidence>
<name>A0A1B7NEX4_9AGAM</name>
<keyword evidence="2" id="KW-1185">Reference proteome</keyword>
<dbReference type="Proteomes" id="UP000092154">
    <property type="component" value="Unassembled WGS sequence"/>
</dbReference>
<evidence type="ECO:0000313" key="2">
    <source>
        <dbReference type="Proteomes" id="UP000092154"/>
    </source>
</evidence>
<gene>
    <name evidence="1" type="ORF">K503DRAFT_167295</name>
</gene>
<dbReference type="InParanoid" id="A0A1B7NEX4"/>
<accession>A0A1B7NEX4</accession>
<reference evidence="1 2" key="1">
    <citation type="submission" date="2016-06" db="EMBL/GenBank/DDBJ databases">
        <title>Comparative genomics of the ectomycorrhizal sister species Rhizopogon vinicolor and Rhizopogon vesiculosus (Basidiomycota: Boletales) reveals a divergence of the mating type B locus.</title>
        <authorList>
            <consortium name="DOE Joint Genome Institute"/>
            <person name="Mujic A.B."/>
            <person name="Kuo A."/>
            <person name="Tritt A."/>
            <person name="Lipzen A."/>
            <person name="Chen C."/>
            <person name="Johnson J."/>
            <person name="Sharma A."/>
            <person name="Barry K."/>
            <person name="Grigoriev I.V."/>
            <person name="Spatafora J.W."/>
        </authorList>
    </citation>
    <scope>NUCLEOTIDE SEQUENCE [LARGE SCALE GENOMIC DNA]</scope>
    <source>
        <strain evidence="1 2">AM-OR11-026</strain>
    </source>
</reference>
<dbReference type="AlphaFoldDB" id="A0A1B7NEX4"/>
<dbReference type="EMBL" id="KV448139">
    <property type="protein sequence ID" value="OAX43344.1"/>
    <property type="molecule type" value="Genomic_DNA"/>
</dbReference>
<proteinExistence type="predicted"/>
<organism evidence="1 2">
    <name type="scientific">Rhizopogon vinicolor AM-OR11-026</name>
    <dbReference type="NCBI Taxonomy" id="1314800"/>
    <lineage>
        <taxon>Eukaryota</taxon>
        <taxon>Fungi</taxon>
        <taxon>Dikarya</taxon>
        <taxon>Basidiomycota</taxon>
        <taxon>Agaricomycotina</taxon>
        <taxon>Agaricomycetes</taxon>
        <taxon>Agaricomycetidae</taxon>
        <taxon>Boletales</taxon>
        <taxon>Suillineae</taxon>
        <taxon>Rhizopogonaceae</taxon>
        <taxon>Rhizopogon</taxon>
    </lineage>
</organism>
<sequence>MPHGSSIHASRDYSWHRTTRCSDAVTFSVATRTTSVAKVAISQPIIRSFTTSFQKGVVTTHDSPIPTRTDSRTEVI</sequence>